<feature type="transmembrane region" description="Helical" evidence="2">
    <location>
        <begin position="155"/>
        <end position="182"/>
    </location>
</feature>
<organism evidence="3 4">
    <name type="scientific">Puccinia sorghi</name>
    <dbReference type="NCBI Taxonomy" id="27349"/>
    <lineage>
        <taxon>Eukaryota</taxon>
        <taxon>Fungi</taxon>
        <taxon>Dikarya</taxon>
        <taxon>Basidiomycota</taxon>
        <taxon>Pucciniomycotina</taxon>
        <taxon>Pucciniomycetes</taxon>
        <taxon>Pucciniales</taxon>
        <taxon>Pucciniaceae</taxon>
        <taxon>Puccinia</taxon>
    </lineage>
</organism>
<dbReference type="Proteomes" id="UP000037035">
    <property type="component" value="Unassembled WGS sequence"/>
</dbReference>
<keyword evidence="2" id="KW-1133">Transmembrane helix</keyword>
<dbReference type="VEuPathDB" id="FungiDB:VP01_1495g1"/>
<comment type="caution">
    <text evidence="3">The sequence shown here is derived from an EMBL/GenBank/DDBJ whole genome shotgun (WGS) entry which is preliminary data.</text>
</comment>
<evidence type="ECO:0000313" key="3">
    <source>
        <dbReference type="EMBL" id="KNZ60824.1"/>
    </source>
</evidence>
<reference evidence="3 4" key="1">
    <citation type="submission" date="2015-08" db="EMBL/GenBank/DDBJ databases">
        <title>Next Generation Sequencing and Analysis of the Genome of Puccinia sorghi L Schw, the Causal Agent of Maize Common Rust.</title>
        <authorList>
            <person name="Rochi L."/>
            <person name="Burguener G."/>
            <person name="Darino M."/>
            <person name="Turjanski A."/>
            <person name="Kreff E."/>
            <person name="Dieguez M.J."/>
            <person name="Sacco F."/>
        </authorList>
    </citation>
    <scope>NUCLEOTIDE SEQUENCE [LARGE SCALE GENOMIC DNA]</scope>
    <source>
        <strain evidence="3 4">RO10H11247</strain>
    </source>
</reference>
<proteinExistence type="predicted"/>
<keyword evidence="4" id="KW-1185">Reference proteome</keyword>
<protein>
    <submittedName>
        <fullName evidence="3">Putative signal peptide protein</fullName>
    </submittedName>
</protein>
<feature type="region of interest" description="Disordered" evidence="1">
    <location>
        <begin position="56"/>
        <end position="79"/>
    </location>
</feature>
<dbReference type="EMBL" id="LAVV01005508">
    <property type="protein sequence ID" value="KNZ60824.1"/>
    <property type="molecule type" value="Genomic_DNA"/>
</dbReference>
<sequence>MRVARLVCVKVLDNLFFSLIWMGRKDRELERRMALIQCPMQLPLGPTHLLRHVPAHPEKKKKKTPKHHSSLPKKTDCPERHCPDHSALSSELSCFRSLPAIASCPPCPWVAAPHLSFLVLSFILQTTQMYKHSSALLSDSVINTKKKLERKKNNYSWAPLSLMYSLVVLASVNCVFLCGRGWRMDSEREVRQATGPDVSPQKSWQLTFLSSFISMESMIGLQISQKKKDSKNTKKNFYSQKENDLIDHWNSSQGAFHKFFECVVVVYFYFSEALAVPCQAWQRVKNGSSPGWESQSPWTHCQATWAQTQPNSTSIESPFSLEMTGPQSSREEIPQLCEVICKERYSICPKCSKKTLTLEIVIFDQFVQKKKKKKVLPSCETCWNFNSSPQCFLIFHEIINIIVIQKKPDVCYFHLSPPQKGRQCVQIAML</sequence>
<evidence type="ECO:0000256" key="2">
    <source>
        <dbReference type="SAM" id="Phobius"/>
    </source>
</evidence>
<dbReference type="AlphaFoldDB" id="A0A0L6VJD2"/>
<accession>A0A0L6VJD2</accession>
<evidence type="ECO:0000256" key="1">
    <source>
        <dbReference type="SAM" id="MobiDB-lite"/>
    </source>
</evidence>
<evidence type="ECO:0000313" key="4">
    <source>
        <dbReference type="Proteomes" id="UP000037035"/>
    </source>
</evidence>
<feature type="compositionally biased region" description="Basic residues" evidence="1">
    <location>
        <begin position="56"/>
        <end position="71"/>
    </location>
</feature>
<name>A0A0L6VJD2_9BASI</name>
<gene>
    <name evidence="3" type="ORF">VP01_1495g1</name>
</gene>
<keyword evidence="2" id="KW-0812">Transmembrane</keyword>
<keyword evidence="2" id="KW-0472">Membrane</keyword>